<evidence type="ECO:0000313" key="2">
    <source>
        <dbReference type="EMBL" id="TQM14279.1"/>
    </source>
</evidence>
<organism evidence="2 3">
    <name type="scientific">Pseudonocardia kunmingensis</name>
    <dbReference type="NCBI Taxonomy" id="630975"/>
    <lineage>
        <taxon>Bacteria</taxon>
        <taxon>Bacillati</taxon>
        <taxon>Actinomycetota</taxon>
        <taxon>Actinomycetes</taxon>
        <taxon>Pseudonocardiales</taxon>
        <taxon>Pseudonocardiaceae</taxon>
        <taxon>Pseudonocardia</taxon>
    </lineage>
</organism>
<proteinExistence type="predicted"/>
<name>A0A543DYE9_9PSEU</name>
<evidence type="ECO:0000256" key="1">
    <source>
        <dbReference type="SAM" id="SignalP"/>
    </source>
</evidence>
<accession>A0A543DYE9</accession>
<keyword evidence="1" id="KW-0732">Signal</keyword>
<comment type="caution">
    <text evidence="2">The sequence shown here is derived from an EMBL/GenBank/DDBJ whole genome shotgun (WGS) entry which is preliminary data.</text>
</comment>
<feature type="chain" id="PRO_5021981876" evidence="1">
    <location>
        <begin position="25"/>
        <end position="180"/>
    </location>
</feature>
<dbReference type="EMBL" id="VFPA01000001">
    <property type="protein sequence ID" value="TQM14279.1"/>
    <property type="molecule type" value="Genomic_DNA"/>
</dbReference>
<dbReference type="OrthoDB" id="5181866at2"/>
<dbReference type="AlphaFoldDB" id="A0A543DYE9"/>
<feature type="signal peptide" evidence="1">
    <location>
        <begin position="1"/>
        <end position="24"/>
    </location>
</feature>
<keyword evidence="3" id="KW-1185">Reference proteome</keyword>
<sequence>MTRWATPAVALLLGALLVAGGATALATRATAGPAPLAAPPSVPAEGVGSGEVQLSADAAQHPAADSVRAQLQRHYDAINERDYAGWRTTVVPARAEALPEDDWQDAYATTRDGTIRVDRIDADVDGGLLVRVRFVSAQALQDAPADLQAERICWRSTLPMRGVPPLIDVTGGGSSAPEEC</sequence>
<protein>
    <submittedName>
        <fullName evidence="2">Uncharacterized protein</fullName>
    </submittedName>
</protein>
<evidence type="ECO:0000313" key="3">
    <source>
        <dbReference type="Proteomes" id="UP000315677"/>
    </source>
</evidence>
<dbReference type="Proteomes" id="UP000315677">
    <property type="component" value="Unassembled WGS sequence"/>
</dbReference>
<dbReference type="RefSeq" id="WP_142048594.1">
    <property type="nucleotide sequence ID" value="NZ_VFPA01000001.1"/>
</dbReference>
<reference evidence="2 3" key="1">
    <citation type="submission" date="2019-06" db="EMBL/GenBank/DDBJ databases">
        <title>Sequencing the genomes of 1000 actinobacteria strains.</title>
        <authorList>
            <person name="Klenk H.-P."/>
        </authorList>
    </citation>
    <scope>NUCLEOTIDE SEQUENCE [LARGE SCALE GENOMIC DNA]</scope>
    <source>
        <strain evidence="2 3">DSM 45301</strain>
    </source>
</reference>
<gene>
    <name evidence="2" type="ORF">FB558_1041</name>
</gene>